<name>A0ABR5AIP4_9BACL</name>
<evidence type="ECO:0000256" key="1">
    <source>
        <dbReference type="ARBA" id="ARBA00022795"/>
    </source>
</evidence>
<comment type="caution">
    <text evidence="2">The sequence shown here is derived from an EMBL/GenBank/DDBJ whole genome shotgun (WGS) entry which is preliminary data.</text>
</comment>
<keyword evidence="2" id="KW-0966">Cell projection</keyword>
<reference evidence="2 3" key="1">
    <citation type="submission" date="2014-12" db="EMBL/GenBank/DDBJ databases">
        <title>Draft genome sequence of Paenibacillus kamchatkensis strain B-2647.</title>
        <authorList>
            <person name="Karlyshev A.V."/>
            <person name="Kudryashova E.B."/>
        </authorList>
    </citation>
    <scope>NUCLEOTIDE SEQUENCE [LARGE SCALE GENOMIC DNA]</scope>
    <source>
        <strain evidence="2 3">VKM B-2647</strain>
    </source>
</reference>
<dbReference type="SUPFAM" id="SSF140566">
    <property type="entry name" value="FlgN-like"/>
    <property type="match status" value="1"/>
</dbReference>
<protein>
    <submittedName>
        <fullName evidence="2">Flagellar biosynthesis protein FlgN</fullName>
    </submittedName>
</protein>
<keyword evidence="2" id="KW-0282">Flagellum</keyword>
<sequence length="166" mass="19018">MTIEPLLELMERLAAVHSQLIELANEKTPVLVRNDVDSLNAIIHRENKLVRQVAELDRERVQRTGEYLISRGYNPDPRVTVSDLIKIIFKADEKKALMNVQQILLEKLIELKRLNETNQKLIEQSLAFINFSIDLLVDDPNQDLFYKAPASSSHNAVRNGLFDTKA</sequence>
<accession>A0ABR5AIP4</accession>
<keyword evidence="3" id="KW-1185">Reference proteome</keyword>
<dbReference type="InterPro" id="IPR007809">
    <property type="entry name" value="FlgN-like"/>
</dbReference>
<dbReference type="Pfam" id="PF05130">
    <property type="entry name" value="FlgN"/>
    <property type="match status" value="1"/>
</dbReference>
<gene>
    <name evidence="2" type="ORF">SD70_12075</name>
</gene>
<proteinExistence type="predicted"/>
<dbReference type="Proteomes" id="UP000031967">
    <property type="component" value="Unassembled WGS sequence"/>
</dbReference>
<evidence type="ECO:0000313" key="2">
    <source>
        <dbReference type="EMBL" id="KIL40688.1"/>
    </source>
</evidence>
<evidence type="ECO:0000313" key="3">
    <source>
        <dbReference type="Proteomes" id="UP000031967"/>
    </source>
</evidence>
<keyword evidence="1" id="KW-1005">Bacterial flagellum biogenesis</keyword>
<keyword evidence="2" id="KW-0969">Cilium</keyword>
<dbReference type="InterPro" id="IPR036679">
    <property type="entry name" value="FlgN-like_sf"/>
</dbReference>
<dbReference type="Gene3D" id="1.20.58.300">
    <property type="entry name" value="FlgN-like"/>
    <property type="match status" value="1"/>
</dbReference>
<organism evidence="2 3">
    <name type="scientific">Gordoniibacillus kamchatkensis</name>
    <dbReference type="NCBI Taxonomy" id="1590651"/>
    <lineage>
        <taxon>Bacteria</taxon>
        <taxon>Bacillati</taxon>
        <taxon>Bacillota</taxon>
        <taxon>Bacilli</taxon>
        <taxon>Bacillales</taxon>
        <taxon>Paenibacillaceae</taxon>
        <taxon>Gordoniibacillus</taxon>
    </lineage>
</organism>
<dbReference type="EMBL" id="JXAK01000018">
    <property type="protein sequence ID" value="KIL40688.1"/>
    <property type="molecule type" value="Genomic_DNA"/>
</dbReference>